<dbReference type="Gene3D" id="3.30.420.40">
    <property type="match status" value="1"/>
</dbReference>
<dbReference type="InterPro" id="IPR050696">
    <property type="entry name" value="FtsA/MreB"/>
</dbReference>
<accession>X0VNQ1</accession>
<organism evidence="2">
    <name type="scientific">marine sediment metagenome</name>
    <dbReference type="NCBI Taxonomy" id="412755"/>
    <lineage>
        <taxon>unclassified sequences</taxon>
        <taxon>metagenomes</taxon>
        <taxon>ecological metagenomes</taxon>
    </lineage>
</organism>
<comment type="caution">
    <text evidence="2">The sequence shown here is derived from an EMBL/GenBank/DDBJ whole genome shotgun (WGS) entry which is preliminary data.</text>
</comment>
<reference evidence="2" key="1">
    <citation type="journal article" date="2014" name="Front. Microbiol.">
        <title>High frequency of phylogenetically diverse reductive dehalogenase-homologous genes in deep subseafloor sedimentary metagenomes.</title>
        <authorList>
            <person name="Kawai M."/>
            <person name="Futagami T."/>
            <person name="Toyoda A."/>
            <person name="Takaki Y."/>
            <person name="Nishi S."/>
            <person name="Hori S."/>
            <person name="Arai W."/>
            <person name="Tsubouchi T."/>
            <person name="Morono Y."/>
            <person name="Uchiyama I."/>
            <person name="Ito T."/>
            <person name="Fujiyama A."/>
            <person name="Inagaki F."/>
            <person name="Takami H."/>
        </authorList>
    </citation>
    <scope>NUCLEOTIDE SEQUENCE</scope>
    <source>
        <strain evidence="2">Expedition CK06-06</strain>
    </source>
</reference>
<feature type="non-terminal residue" evidence="2">
    <location>
        <position position="1"/>
    </location>
</feature>
<dbReference type="AlphaFoldDB" id="X0VNQ1"/>
<dbReference type="InterPro" id="IPR005883">
    <property type="entry name" value="PilM"/>
</dbReference>
<dbReference type="EMBL" id="BARS01038199">
    <property type="protein sequence ID" value="GAG19885.1"/>
    <property type="molecule type" value="Genomic_DNA"/>
</dbReference>
<proteinExistence type="predicted"/>
<feature type="non-terminal residue" evidence="2">
    <location>
        <position position="255"/>
    </location>
</feature>
<gene>
    <name evidence="2" type="ORF">S01H1_58473</name>
</gene>
<protein>
    <recommendedName>
        <fullName evidence="3">SHS2 domain-containing protein</fullName>
    </recommendedName>
</protein>
<feature type="transmembrane region" description="Helical" evidence="1">
    <location>
        <begin position="203"/>
        <end position="226"/>
    </location>
</feature>
<dbReference type="PANTHER" id="PTHR32432">
    <property type="entry name" value="CELL DIVISION PROTEIN FTSA-RELATED"/>
    <property type="match status" value="1"/>
</dbReference>
<dbReference type="SUPFAM" id="SSF53067">
    <property type="entry name" value="Actin-like ATPase domain"/>
    <property type="match status" value="1"/>
</dbReference>
<evidence type="ECO:0000313" key="2">
    <source>
        <dbReference type="EMBL" id="GAG19885.1"/>
    </source>
</evidence>
<sequence length="255" mass="28359">LDFVDALKNKIVLDIGAKSTDIIIAEERKIWTRSVLIGGNDLTKAIATNLRISFKEAEELKRKEGIVAMTEGDKAFSSHAGAISDAVSPILVELLTNISKSIGYYKSQFGETKILSEILITGGCSKLKNIAQFISENIDIPTKVFNLLEKIKGDLDFKFTEELAGRMDVGVGLALRTVTPLTTRANLLPKEMLQAKEFEKKKWYVYGSFLIAVFIFMTMTGFATWANRRKSIALARASALIERYTKFHGTIKGRI</sequence>
<name>X0VNQ1_9ZZZZ</name>
<dbReference type="PANTHER" id="PTHR32432:SF3">
    <property type="entry name" value="ETHANOLAMINE UTILIZATION PROTEIN EUTJ"/>
    <property type="match status" value="1"/>
</dbReference>
<keyword evidence="1" id="KW-0812">Transmembrane</keyword>
<evidence type="ECO:0000256" key="1">
    <source>
        <dbReference type="SAM" id="Phobius"/>
    </source>
</evidence>
<dbReference type="Pfam" id="PF11104">
    <property type="entry name" value="PilM_2"/>
    <property type="match status" value="1"/>
</dbReference>
<dbReference type="InterPro" id="IPR043129">
    <property type="entry name" value="ATPase_NBD"/>
</dbReference>
<keyword evidence="1" id="KW-1133">Transmembrane helix</keyword>
<keyword evidence="1" id="KW-0472">Membrane</keyword>
<evidence type="ECO:0008006" key="3">
    <source>
        <dbReference type="Google" id="ProtNLM"/>
    </source>
</evidence>